<reference evidence="2" key="1">
    <citation type="journal article" date="2019" name="Plant Biotechnol. J.">
        <title>Genome sequencing of the Australian wild diploid species Gossypium australe highlights disease resistance and delayed gland morphogenesis.</title>
        <authorList>
            <person name="Cai Y."/>
            <person name="Cai X."/>
            <person name="Wang Q."/>
            <person name="Wang P."/>
            <person name="Zhang Y."/>
            <person name="Cai C."/>
            <person name="Xu Y."/>
            <person name="Wang K."/>
            <person name="Zhou Z."/>
            <person name="Wang C."/>
            <person name="Geng S."/>
            <person name="Li B."/>
            <person name="Dong Q."/>
            <person name="Hou Y."/>
            <person name="Wang H."/>
            <person name="Ai P."/>
            <person name="Liu Z."/>
            <person name="Yi F."/>
            <person name="Sun M."/>
            <person name="An G."/>
            <person name="Cheng J."/>
            <person name="Zhang Y."/>
            <person name="Shi Q."/>
            <person name="Xie Y."/>
            <person name="Shi X."/>
            <person name="Chang Y."/>
            <person name="Huang F."/>
            <person name="Chen Y."/>
            <person name="Hong S."/>
            <person name="Mi L."/>
            <person name="Sun Q."/>
            <person name="Zhang L."/>
            <person name="Zhou B."/>
            <person name="Peng R."/>
            <person name="Zhang X."/>
            <person name="Liu F."/>
        </authorList>
    </citation>
    <scope>NUCLEOTIDE SEQUENCE [LARGE SCALE GENOMIC DNA]</scope>
    <source>
        <strain evidence="2">cv. PA1801</strain>
    </source>
</reference>
<keyword evidence="2" id="KW-1185">Reference proteome</keyword>
<proteinExistence type="predicted"/>
<evidence type="ECO:0000313" key="1">
    <source>
        <dbReference type="EMBL" id="KAA3474253.1"/>
    </source>
</evidence>
<sequence>MSTKLMKTASVFDIDAVAILASQVEALNKNLMVNPMMPYDANGVEMINLEGSPFKSNIEHEQVDFLGNNSRPQNNPYCNTYKCRMEESSKIFLGWSGKSKITTLSKFLAILSAKEETEPCGDVG</sequence>
<comment type="caution">
    <text evidence="1">The sequence shown here is derived from an EMBL/GenBank/DDBJ whole genome shotgun (WGS) entry which is preliminary data.</text>
</comment>
<dbReference type="EMBL" id="SMMG02000005">
    <property type="protein sequence ID" value="KAA3474253.1"/>
    <property type="molecule type" value="Genomic_DNA"/>
</dbReference>
<dbReference type="AlphaFoldDB" id="A0A5B6VYV1"/>
<protein>
    <submittedName>
        <fullName evidence="1">Retrotransposon gag protein</fullName>
    </submittedName>
</protein>
<gene>
    <name evidence="1" type="ORF">EPI10_024557</name>
</gene>
<accession>A0A5B6VYV1</accession>
<dbReference type="Proteomes" id="UP000325315">
    <property type="component" value="Unassembled WGS sequence"/>
</dbReference>
<name>A0A5B6VYV1_9ROSI</name>
<evidence type="ECO:0000313" key="2">
    <source>
        <dbReference type="Proteomes" id="UP000325315"/>
    </source>
</evidence>
<organism evidence="1 2">
    <name type="scientific">Gossypium australe</name>
    <dbReference type="NCBI Taxonomy" id="47621"/>
    <lineage>
        <taxon>Eukaryota</taxon>
        <taxon>Viridiplantae</taxon>
        <taxon>Streptophyta</taxon>
        <taxon>Embryophyta</taxon>
        <taxon>Tracheophyta</taxon>
        <taxon>Spermatophyta</taxon>
        <taxon>Magnoliopsida</taxon>
        <taxon>eudicotyledons</taxon>
        <taxon>Gunneridae</taxon>
        <taxon>Pentapetalae</taxon>
        <taxon>rosids</taxon>
        <taxon>malvids</taxon>
        <taxon>Malvales</taxon>
        <taxon>Malvaceae</taxon>
        <taxon>Malvoideae</taxon>
        <taxon>Gossypium</taxon>
    </lineage>
</organism>